<name>K1R8I1_MAGGI</name>
<dbReference type="Pfam" id="PF00386">
    <property type="entry name" value="C1q"/>
    <property type="match status" value="4"/>
</dbReference>
<dbReference type="PANTHER" id="PTHR22923">
    <property type="entry name" value="CEREBELLIN-RELATED"/>
    <property type="match status" value="1"/>
</dbReference>
<evidence type="ECO:0000256" key="3">
    <source>
        <dbReference type="ARBA" id="ARBA00022729"/>
    </source>
</evidence>
<evidence type="ECO:0000256" key="1">
    <source>
        <dbReference type="ARBA" id="ARBA00004613"/>
    </source>
</evidence>
<proteinExistence type="predicted"/>
<reference evidence="4" key="1">
    <citation type="journal article" date="2012" name="Nature">
        <title>The oyster genome reveals stress adaptation and complexity of shell formation.</title>
        <authorList>
            <person name="Zhang G."/>
            <person name="Fang X."/>
            <person name="Guo X."/>
            <person name="Li L."/>
            <person name="Luo R."/>
            <person name="Xu F."/>
            <person name="Yang P."/>
            <person name="Zhang L."/>
            <person name="Wang X."/>
            <person name="Qi H."/>
            <person name="Xiong Z."/>
            <person name="Que H."/>
            <person name="Xie Y."/>
            <person name="Holland P.W."/>
            <person name="Paps J."/>
            <person name="Zhu Y."/>
            <person name="Wu F."/>
            <person name="Chen Y."/>
            <person name="Wang J."/>
            <person name="Peng C."/>
            <person name="Meng J."/>
            <person name="Yang L."/>
            <person name="Liu J."/>
            <person name="Wen B."/>
            <person name="Zhang N."/>
            <person name="Huang Z."/>
            <person name="Zhu Q."/>
            <person name="Feng Y."/>
            <person name="Mount A."/>
            <person name="Hedgecock D."/>
            <person name="Xu Z."/>
            <person name="Liu Y."/>
            <person name="Domazet-Loso T."/>
            <person name="Du Y."/>
            <person name="Sun X."/>
            <person name="Zhang S."/>
            <person name="Liu B."/>
            <person name="Cheng P."/>
            <person name="Jiang X."/>
            <person name="Li J."/>
            <person name="Fan D."/>
            <person name="Wang W."/>
            <person name="Fu W."/>
            <person name="Wang T."/>
            <person name="Wang B."/>
            <person name="Zhang J."/>
            <person name="Peng Z."/>
            <person name="Li Y."/>
            <person name="Li N."/>
            <person name="Wang J."/>
            <person name="Chen M."/>
            <person name="He Y."/>
            <person name="Tan F."/>
            <person name="Song X."/>
            <person name="Zheng Q."/>
            <person name="Huang R."/>
            <person name="Yang H."/>
            <person name="Du X."/>
            <person name="Chen L."/>
            <person name="Yang M."/>
            <person name="Gaffney P.M."/>
            <person name="Wang S."/>
            <person name="Luo L."/>
            <person name="She Z."/>
            <person name="Ming Y."/>
            <person name="Huang W."/>
            <person name="Zhang S."/>
            <person name="Huang B."/>
            <person name="Zhang Y."/>
            <person name="Qu T."/>
            <person name="Ni P."/>
            <person name="Miao G."/>
            <person name="Wang J."/>
            <person name="Wang Q."/>
            <person name="Steinberg C.E."/>
            <person name="Wang H."/>
            <person name="Li N."/>
            <person name="Qian L."/>
            <person name="Zhang G."/>
            <person name="Li Y."/>
            <person name="Yang H."/>
            <person name="Liu X."/>
            <person name="Wang J."/>
            <person name="Yin Y."/>
            <person name="Wang J."/>
        </authorList>
    </citation>
    <scope>NUCLEOTIDE SEQUENCE [LARGE SCALE GENOMIC DNA]</scope>
    <source>
        <strain evidence="4">05x7-T-G4-1.051#20</strain>
    </source>
</reference>
<dbReference type="EMBL" id="JH818600">
    <property type="protein sequence ID" value="EKC30301.1"/>
    <property type="molecule type" value="Genomic_DNA"/>
</dbReference>
<dbReference type="SUPFAM" id="SSF49842">
    <property type="entry name" value="TNF-like"/>
    <property type="match status" value="4"/>
</dbReference>
<dbReference type="InterPro" id="IPR050822">
    <property type="entry name" value="Cerebellin_Synaptic_Org"/>
</dbReference>
<keyword evidence="3" id="KW-0732">Signal</keyword>
<keyword evidence="2" id="KW-0964">Secreted</keyword>
<dbReference type="InterPro" id="IPR001073">
    <property type="entry name" value="C1q_dom"/>
</dbReference>
<dbReference type="GO" id="GO:0005576">
    <property type="term" value="C:extracellular region"/>
    <property type="evidence" value="ECO:0007669"/>
    <property type="project" value="UniProtKB-SubCell"/>
</dbReference>
<evidence type="ECO:0000313" key="4">
    <source>
        <dbReference type="EMBL" id="EKC30301.1"/>
    </source>
</evidence>
<dbReference type="HOGENOM" id="CLU_451487_0_0_1"/>
<dbReference type="PRINTS" id="PR00007">
    <property type="entry name" value="COMPLEMNTC1Q"/>
</dbReference>
<dbReference type="AlphaFoldDB" id="K1R8I1"/>
<protein>
    <submittedName>
        <fullName evidence="4">Complement C1q-like protein 3</fullName>
    </submittedName>
</protein>
<dbReference type="SMART" id="SM00110">
    <property type="entry name" value="C1Q"/>
    <property type="match status" value="2"/>
</dbReference>
<sequence length="605" mass="67612">MTICVVLYTAVRLFQIFKSSRSKNLEGVDVSTSNKELSLSDYRDQDREEREYHYVSYDEISKRGSYENKSPSQSYIYDTNNLYLSHGEQMSYNKAITNLSAHFDSLGSFVCKKPGLYAFHFFSLAHTQSRTWMELADAGNSVLLHLNENDVIRIRSHASTNTTLYGTLDQIYTTFTIVFLNPDINGHVYGKDVFTVGLDHHFHSTTGEIVKYNFIIANSNTNVYNPSSGKFTAAFDGTYIFHYYGLDPKNQEYVNSAYGHTVSGLADAGNTAILHLSSGDQVYIKTRNNRQVDLFGAPNQVYSTFSGTLLPPIGHDSEGNSVFLYLNEHDTVSIKSHPSYDTTLYGTYTTFTGVLLNPDDAEYPYQKESFSVGLNHHFQTSQGEIVRYNNIIVNSNANVFNTQTGKFTAAMDGTYIFHYHGLAQNDEARNNYQVNLYGAADQVYATFSGNLLAPLSHDSEDSRSETSFSVGLSHHFTGTNLIFDRVFSNRGGVYSPVSGHFTAKESGVYVFHFHALSRSDAHIWVDLYHDYHYIDSLYGGSDDEYATGSNAAALNLVAGDIVFLKSRQPSNSYYGAPDQVYCTFSGYKLDTTEELISGNPGVVFG</sequence>
<gene>
    <name evidence="4" type="ORF">CGI_10024533</name>
</gene>
<dbReference type="PROSITE" id="PS50871">
    <property type="entry name" value="C1Q"/>
    <property type="match status" value="1"/>
</dbReference>
<evidence type="ECO:0000256" key="2">
    <source>
        <dbReference type="ARBA" id="ARBA00022525"/>
    </source>
</evidence>
<dbReference type="PANTHER" id="PTHR22923:SF113">
    <property type="entry name" value="COMPLEMENT C1Q-LIKE PROTEIN 4"/>
    <property type="match status" value="1"/>
</dbReference>
<dbReference type="InterPro" id="IPR008983">
    <property type="entry name" value="Tumour_necrosis_fac-like_dom"/>
</dbReference>
<dbReference type="InParanoid" id="K1R8I1"/>
<organism evidence="4">
    <name type="scientific">Magallana gigas</name>
    <name type="common">Pacific oyster</name>
    <name type="synonym">Crassostrea gigas</name>
    <dbReference type="NCBI Taxonomy" id="29159"/>
    <lineage>
        <taxon>Eukaryota</taxon>
        <taxon>Metazoa</taxon>
        <taxon>Spiralia</taxon>
        <taxon>Lophotrochozoa</taxon>
        <taxon>Mollusca</taxon>
        <taxon>Bivalvia</taxon>
        <taxon>Autobranchia</taxon>
        <taxon>Pteriomorphia</taxon>
        <taxon>Ostreida</taxon>
        <taxon>Ostreoidea</taxon>
        <taxon>Ostreidae</taxon>
        <taxon>Magallana</taxon>
    </lineage>
</organism>
<accession>K1R8I1</accession>
<comment type="subcellular location">
    <subcellularLocation>
        <location evidence="1">Secreted</location>
    </subcellularLocation>
</comment>
<dbReference type="Gene3D" id="2.60.120.40">
    <property type="match status" value="5"/>
</dbReference>